<proteinExistence type="predicted"/>
<reference evidence="3" key="1">
    <citation type="submission" date="2019-12" db="EMBL/GenBank/DDBJ databases">
        <title>Complete genome of Terracaulis silvestris 0127_4.</title>
        <authorList>
            <person name="Vieira S."/>
            <person name="Riedel T."/>
            <person name="Sproer C."/>
            <person name="Pascual J."/>
            <person name="Boedeker C."/>
            <person name="Overmann J."/>
        </authorList>
    </citation>
    <scope>NUCLEOTIDE SEQUENCE [LARGE SCALE GENOMIC DNA]</scope>
    <source>
        <strain evidence="3">0127_4</strain>
    </source>
</reference>
<protein>
    <submittedName>
        <fullName evidence="2">Lipase 3</fullName>
        <ecNumber evidence="2">3.1.1.3</ecNumber>
    </submittedName>
</protein>
<dbReference type="AlphaFoldDB" id="A0A6I6MP24"/>
<dbReference type="EMBL" id="CP047045">
    <property type="protein sequence ID" value="QGZ97120.1"/>
    <property type="molecule type" value="Genomic_DNA"/>
</dbReference>
<dbReference type="Gene3D" id="3.40.50.1820">
    <property type="entry name" value="alpha/beta hydrolase"/>
    <property type="match status" value="1"/>
</dbReference>
<dbReference type="SUPFAM" id="SSF53474">
    <property type="entry name" value="alpha/beta-Hydrolases"/>
    <property type="match status" value="1"/>
</dbReference>
<gene>
    <name evidence="2" type="primary">lip3</name>
    <name evidence="2" type="ORF">DSM104635_03986</name>
</gene>
<dbReference type="InterPro" id="IPR000639">
    <property type="entry name" value="Epox_hydrolase-like"/>
</dbReference>
<dbReference type="Proteomes" id="UP000431269">
    <property type="component" value="Chromosome"/>
</dbReference>
<sequence length="332" mass="36652">MLKWLLGLAGLIAVIVVGGYFVLKRDDIPYETLATRYESPASRYADLPGGIRMHYRDEGSPDAPVLLLIHGFSASLQTWEPWVNALATGEDRINDYRVISIDLPGHGLTRAPAGYQASIEVFRDVVAAFVQSQNLTSFALAGSSMGGNVAWEYALAHPDQVNALILVDASGWPEVRADLSEEPAVFKLLRNPVLGPAMSRLDNTRLIRDGLEASFVDRSLVTDAMVGRYSELARAPGHRDILLQMTLGFRERNFATPERLAPLRMPVLILTGDQDRLVPPEHAQQFHDAIAGSQLITFENVGHIPQEERPAESAMAVHEFLYQVYSPELALQ</sequence>
<dbReference type="Pfam" id="PF00561">
    <property type="entry name" value="Abhydrolase_1"/>
    <property type="match status" value="1"/>
</dbReference>
<dbReference type="PANTHER" id="PTHR46438">
    <property type="entry name" value="ALPHA/BETA-HYDROLASES SUPERFAMILY PROTEIN"/>
    <property type="match status" value="1"/>
</dbReference>
<dbReference type="KEGG" id="tsv:DSM104635_03986"/>
<evidence type="ECO:0000313" key="3">
    <source>
        <dbReference type="Proteomes" id="UP000431269"/>
    </source>
</evidence>
<evidence type="ECO:0000313" key="2">
    <source>
        <dbReference type="EMBL" id="QGZ97120.1"/>
    </source>
</evidence>
<dbReference type="PRINTS" id="PR00111">
    <property type="entry name" value="ABHYDROLASE"/>
</dbReference>
<dbReference type="PANTHER" id="PTHR46438:SF11">
    <property type="entry name" value="LIPASE-RELATED"/>
    <property type="match status" value="1"/>
</dbReference>
<feature type="domain" description="AB hydrolase-1" evidence="1">
    <location>
        <begin position="64"/>
        <end position="310"/>
    </location>
</feature>
<dbReference type="InterPro" id="IPR000073">
    <property type="entry name" value="AB_hydrolase_1"/>
</dbReference>
<dbReference type="PRINTS" id="PR00412">
    <property type="entry name" value="EPOXHYDRLASE"/>
</dbReference>
<accession>A0A6I6MP24</accession>
<keyword evidence="3" id="KW-1185">Reference proteome</keyword>
<keyword evidence="2" id="KW-0378">Hydrolase</keyword>
<dbReference type="RefSeq" id="WP_158767945.1">
    <property type="nucleotide sequence ID" value="NZ_CP047045.1"/>
</dbReference>
<dbReference type="EC" id="3.1.1.3" evidence="2"/>
<dbReference type="InterPro" id="IPR029058">
    <property type="entry name" value="AB_hydrolase_fold"/>
</dbReference>
<name>A0A6I6MP24_9CAUL</name>
<organism evidence="2 3">
    <name type="scientific">Terricaulis silvestris</name>
    <dbReference type="NCBI Taxonomy" id="2686094"/>
    <lineage>
        <taxon>Bacteria</taxon>
        <taxon>Pseudomonadati</taxon>
        <taxon>Pseudomonadota</taxon>
        <taxon>Alphaproteobacteria</taxon>
        <taxon>Caulobacterales</taxon>
        <taxon>Caulobacteraceae</taxon>
        <taxon>Terricaulis</taxon>
    </lineage>
</organism>
<evidence type="ECO:0000259" key="1">
    <source>
        <dbReference type="Pfam" id="PF00561"/>
    </source>
</evidence>
<dbReference type="GO" id="GO:0004806">
    <property type="term" value="F:triacylglycerol lipase activity"/>
    <property type="evidence" value="ECO:0007669"/>
    <property type="project" value="UniProtKB-EC"/>
</dbReference>